<dbReference type="Proteomes" id="UP001519309">
    <property type="component" value="Unassembled WGS sequence"/>
</dbReference>
<dbReference type="InterPro" id="IPR036388">
    <property type="entry name" value="WH-like_DNA-bd_sf"/>
</dbReference>
<reference evidence="9 11" key="2">
    <citation type="submission" date="2021-03" db="EMBL/GenBank/DDBJ databases">
        <title>Genomic Encyclopedia of Type Strains, Phase IV (KMG-IV): sequencing the most valuable type-strain genomes for metagenomic binning, comparative biology and taxonomic classification.</title>
        <authorList>
            <person name="Goeker M."/>
        </authorList>
    </citation>
    <scope>NUCLEOTIDE SEQUENCE [LARGE SCALE GENOMIC DNA]</scope>
    <source>
        <strain evidence="9 11">DSM 40499</strain>
    </source>
</reference>
<dbReference type="RefSeq" id="WP_067316363.1">
    <property type="nucleotide sequence ID" value="NZ_CP016279.1"/>
</dbReference>
<dbReference type="OrthoDB" id="4336084at2"/>
<gene>
    <name evidence="8" type="ORF">AVL59_46130</name>
    <name evidence="9" type="ORF">J2Z21_004086</name>
</gene>
<dbReference type="SUPFAM" id="SSF46894">
    <property type="entry name" value="C-terminal effector domain of the bipartite response regulators"/>
    <property type="match status" value="1"/>
</dbReference>
<dbReference type="Gene3D" id="1.25.40.10">
    <property type="entry name" value="Tetratricopeptide repeat domain"/>
    <property type="match status" value="1"/>
</dbReference>
<evidence type="ECO:0000256" key="1">
    <source>
        <dbReference type="ARBA" id="ARBA00005820"/>
    </source>
</evidence>
<evidence type="ECO:0000313" key="9">
    <source>
        <dbReference type="EMBL" id="MBP2051136.1"/>
    </source>
</evidence>
<dbReference type="STRING" id="68214.AVL59_46130"/>
<proteinExistence type="inferred from homology"/>
<dbReference type="InterPro" id="IPR016032">
    <property type="entry name" value="Sig_transdc_resp-reg_C-effctor"/>
</dbReference>
<evidence type="ECO:0000256" key="6">
    <source>
        <dbReference type="PROSITE-ProRule" id="PRU01091"/>
    </source>
</evidence>
<sequence length="264" mass="29070">MHFDILGPLKVTTDQRDYTPSAAKTRQVLALLLLRSGQTLSLDSIVEELWGENPPRSAVTTSQTYIYQLRKAFAGQSWGDSDSQVISTVSPGYVLRTEGSRIDVREFERLVAEGQTLLSLGQATQSVEALNRALALWRGPALSNVDKGPLLGAYVAHLEERRIAALELRVSAEMERGNHRGVIADLRKLVAAHPYNEWFHSQLIAALNMAGRRVEALQAYQTIRLLLSEELGLDPSPDLQRIHHEVLSGSVEMSSRAVGVGSHA</sequence>
<dbReference type="EMBL" id="JAGGLP010000007">
    <property type="protein sequence ID" value="MBP2051136.1"/>
    <property type="molecule type" value="Genomic_DNA"/>
</dbReference>
<evidence type="ECO:0000256" key="4">
    <source>
        <dbReference type="ARBA" id="ARBA00023125"/>
    </source>
</evidence>
<dbReference type="PROSITE" id="PS51755">
    <property type="entry name" value="OMPR_PHOB"/>
    <property type="match status" value="1"/>
</dbReference>
<dbReference type="PANTHER" id="PTHR35807:SF1">
    <property type="entry name" value="TRANSCRIPTIONAL REGULATOR REDD"/>
    <property type="match status" value="1"/>
</dbReference>
<evidence type="ECO:0000256" key="3">
    <source>
        <dbReference type="ARBA" id="ARBA00023015"/>
    </source>
</evidence>
<dbReference type="GO" id="GO:0003677">
    <property type="term" value="F:DNA binding"/>
    <property type="evidence" value="ECO:0007669"/>
    <property type="project" value="UniProtKB-UniRule"/>
</dbReference>
<dbReference type="EMBL" id="CP016279">
    <property type="protein sequence ID" value="ANP56015.1"/>
    <property type="molecule type" value="Genomic_DNA"/>
</dbReference>
<dbReference type="SMART" id="SM00862">
    <property type="entry name" value="Trans_reg_C"/>
    <property type="match status" value="1"/>
</dbReference>
<dbReference type="Pfam" id="PF00486">
    <property type="entry name" value="Trans_reg_C"/>
    <property type="match status" value="1"/>
</dbReference>
<feature type="DNA-binding region" description="OmpR/PhoB-type" evidence="6">
    <location>
        <begin position="1"/>
        <end position="97"/>
    </location>
</feature>
<comment type="similarity">
    <text evidence="1">Belongs to the AfsR/DnrI/RedD regulatory family.</text>
</comment>
<dbReference type="Gene3D" id="1.10.10.10">
    <property type="entry name" value="Winged helix-like DNA-binding domain superfamily/Winged helix DNA-binding domain"/>
    <property type="match status" value="1"/>
</dbReference>
<evidence type="ECO:0000256" key="5">
    <source>
        <dbReference type="ARBA" id="ARBA00023163"/>
    </source>
</evidence>
<keyword evidence="5" id="KW-0804">Transcription</keyword>
<dbReference type="GO" id="GO:0000160">
    <property type="term" value="P:phosphorelay signal transduction system"/>
    <property type="evidence" value="ECO:0007669"/>
    <property type="project" value="UniProtKB-KW"/>
</dbReference>
<dbReference type="CDD" id="cd15831">
    <property type="entry name" value="BTAD"/>
    <property type="match status" value="1"/>
</dbReference>
<dbReference type="InterPro" id="IPR001867">
    <property type="entry name" value="OmpR/PhoB-type_DNA-bd"/>
</dbReference>
<evidence type="ECO:0000313" key="11">
    <source>
        <dbReference type="Proteomes" id="UP001519309"/>
    </source>
</evidence>
<keyword evidence="11" id="KW-1185">Reference proteome</keyword>
<protein>
    <submittedName>
        <fullName evidence="9">DNA-binding SARP family transcriptional activator</fullName>
    </submittedName>
</protein>
<dbReference type="InterPro" id="IPR011990">
    <property type="entry name" value="TPR-like_helical_dom_sf"/>
</dbReference>
<evidence type="ECO:0000259" key="7">
    <source>
        <dbReference type="PROSITE" id="PS51755"/>
    </source>
</evidence>
<accession>A0A1B1BB11</accession>
<dbReference type="KEGG" id="sgs:AVL59_46130"/>
<dbReference type="SMART" id="SM01043">
    <property type="entry name" value="BTAD"/>
    <property type="match status" value="1"/>
</dbReference>
<feature type="domain" description="OmpR/PhoB-type" evidence="7">
    <location>
        <begin position="1"/>
        <end position="97"/>
    </location>
</feature>
<evidence type="ECO:0000313" key="10">
    <source>
        <dbReference type="Proteomes" id="UP000092659"/>
    </source>
</evidence>
<dbReference type="InterPro" id="IPR005158">
    <property type="entry name" value="BTAD"/>
</dbReference>
<dbReference type="Pfam" id="PF03704">
    <property type="entry name" value="BTAD"/>
    <property type="match status" value="1"/>
</dbReference>
<dbReference type="Proteomes" id="UP000092659">
    <property type="component" value="Chromosome"/>
</dbReference>
<dbReference type="InterPro" id="IPR051677">
    <property type="entry name" value="AfsR-DnrI-RedD_regulator"/>
</dbReference>
<keyword evidence="2" id="KW-0902">Two-component regulatory system</keyword>
<reference evidence="8 10" key="1">
    <citation type="submission" date="2016-06" db="EMBL/GenBank/DDBJ databases">
        <title>Complete genome sequence of Streptomyces griseochromogenes ATCC 14511, the Blasticidin S producer.</title>
        <authorList>
            <person name="Wu L."/>
        </authorList>
    </citation>
    <scope>NUCLEOTIDE SEQUENCE [LARGE SCALE GENOMIC DNA]</scope>
    <source>
        <strain evidence="8 10">ATCC 14511</strain>
    </source>
</reference>
<keyword evidence="4 6" id="KW-0238">DNA-binding</keyword>
<name>A0A1B1BB11_9ACTN</name>
<evidence type="ECO:0000256" key="2">
    <source>
        <dbReference type="ARBA" id="ARBA00023012"/>
    </source>
</evidence>
<dbReference type="AlphaFoldDB" id="A0A1B1BB11"/>
<dbReference type="GO" id="GO:0006355">
    <property type="term" value="P:regulation of DNA-templated transcription"/>
    <property type="evidence" value="ECO:0007669"/>
    <property type="project" value="InterPro"/>
</dbReference>
<evidence type="ECO:0000313" key="8">
    <source>
        <dbReference type="EMBL" id="ANP56015.1"/>
    </source>
</evidence>
<organism evidence="8 10">
    <name type="scientific">Streptomyces griseochromogenes</name>
    <dbReference type="NCBI Taxonomy" id="68214"/>
    <lineage>
        <taxon>Bacteria</taxon>
        <taxon>Bacillati</taxon>
        <taxon>Actinomycetota</taxon>
        <taxon>Actinomycetes</taxon>
        <taxon>Kitasatosporales</taxon>
        <taxon>Streptomycetaceae</taxon>
        <taxon>Streptomyces</taxon>
    </lineage>
</organism>
<dbReference type="SUPFAM" id="SSF48452">
    <property type="entry name" value="TPR-like"/>
    <property type="match status" value="1"/>
</dbReference>
<keyword evidence="3" id="KW-0805">Transcription regulation</keyword>
<dbReference type="PANTHER" id="PTHR35807">
    <property type="entry name" value="TRANSCRIPTIONAL REGULATOR REDD-RELATED"/>
    <property type="match status" value="1"/>
</dbReference>
<dbReference type="FunFam" id="1.25.40.10:FF:000222">
    <property type="entry name" value="SARP family transcriptional regulator"/>
    <property type="match status" value="1"/>
</dbReference>